<accession>A0AA88TF24</accession>
<keyword evidence="2" id="KW-0732">Signal</keyword>
<gene>
    <name evidence="3" type="ORF">Q8A67_019411</name>
</gene>
<evidence type="ECO:0000256" key="2">
    <source>
        <dbReference type="SAM" id="SignalP"/>
    </source>
</evidence>
<keyword evidence="1" id="KW-1133">Transmembrane helix</keyword>
<feature type="signal peptide" evidence="2">
    <location>
        <begin position="1"/>
        <end position="21"/>
    </location>
</feature>
<dbReference type="AlphaFoldDB" id="A0AA88TF24"/>
<protein>
    <submittedName>
        <fullName evidence="3">Uncharacterized protein</fullName>
    </submittedName>
</protein>
<dbReference type="EMBL" id="JAUYZG010000019">
    <property type="protein sequence ID" value="KAK2878620.1"/>
    <property type="molecule type" value="Genomic_DNA"/>
</dbReference>
<comment type="caution">
    <text evidence="3">The sequence shown here is derived from an EMBL/GenBank/DDBJ whole genome shotgun (WGS) entry which is preliminary data.</text>
</comment>
<reference evidence="3" key="1">
    <citation type="submission" date="2023-08" db="EMBL/GenBank/DDBJ databases">
        <title>Chromosome-level Genome Assembly of mud carp (Cirrhinus molitorella).</title>
        <authorList>
            <person name="Liu H."/>
        </authorList>
    </citation>
    <scope>NUCLEOTIDE SEQUENCE</scope>
    <source>
        <strain evidence="3">Prfri</strain>
        <tissue evidence="3">Muscle</tissue>
    </source>
</reference>
<name>A0AA88TF24_9TELE</name>
<feature type="transmembrane region" description="Helical" evidence="1">
    <location>
        <begin position="59"/>
        <end position="78"/>
    </location>
</feature>
<sequence length="153" mass="17404">MTFAVCLQLIYFTALPFLVSGELLKDKVHQVPKDKLVKIQEPVTLTCVNLVSISADYPLNVTMMIMFAIFFVMLPGLVQSYEVDQTPQDLMKNLTESAVVTCSHSIQGFDLILCNSLDSLQYECQHESCHHIQCYTDQFLRFFSQLQSRPVST</sequence>
<dbReference type="Proteomes" id="UP001187343">
    <property type="component" value="Unassembled WGS sequence"/>
</dbReference>
<keyword evidence="1" id="KW-0812">Transmembrane</keyword>
<evidence type="ECO:0000256" key="1">
    <source>
        <dbReference type="SAM" id="Phobius"/>
    </source>
</evidence>
<proteinExistence type="predicted"/>
<keyword evidence="1" id="KW-0472">Membrane</keyword>
<keyword evidence="4" id="KW-1185">Reference proteome</keyword>
<organism evidence="3 4">
    <name type="scientific">Cirrhinus molitorella</name>
    <name type="common">mud carp</name>
    <dbReference type="NCBI Taxonomy" id="172907"/>
    <lineage>
        <taxon>Eukaryota</taxon>
        <taxon>Metazoa</taxon>
        <taxon>Chordata</taxon>
        <taxon>Craniata</taxon>
        <taxon>Vertebrata</taxon>
        <taxon>Euteleostomi</taxon>
        <taxon>Actinopterygii</taxon>
        <taxon>Neopterygii</taxon>
        <taxon>Teleostei</taxon>
        <taxon>Ostariophysi</taxon>
        <taxon>Cypriniformes</taxon>
        <taxon>Cyprinidae</taxon>
        <taxon>Labeoninae</taxon>
        <taxon>Labeonini</taxon>
        <taxon>Cirrhinus</taxon>
    </lineage>
</organism>
<evidence type="ECO:0000313" key="4">
    <source>
        <dbReference type="Proteomes" id="UP001187343"/>
    </source>
</evidence>
<evidence type="ECO:0000313" key="3">
    <source>
        <dbReference type="EMBL" id="KAK2878620.1"/>
    </source>
</evidence>
<feature type="chain" id="PRO_5041727468" evidence="2">
    <location>
        <begin position="22"/>
        <end position="153"/>
    </location>
</feature>